<evidence type="ECO:0000256" key="1">
    <source>
        <dbReference type="ARBA" id="ARBA00010554"/>
    </source>
</evidence>
<name>A0A372MLS6_ACIHA</name>
<dbReference type="SUPFAM" id="SSF54913">
    <property type="entry name" value="GlnB-like"/>
    <property type="match status" value="1"/>
</dbReference>
<dbReference type="InterPro" id="IPR003793">
    <property type="entry name" value="UPF0166"/>
</dbReference>
<dbReference type="Pfam" id="PF02641">
    <property type="entry name" value="DUF190"/>
    <property type="match status" value="1"/>
</dbReference>
<reference evidence="3 5" key="1">
    <citation type="submission" date="2018-08" db="EMBL/GenBank/DDBJ databases">
        <title>Analysis of the genomic diversity of Mexican Acinetobacter haemolyticus clinical isolates.</title>
        <authorList>
            <person name="Castro-Jaimes S."/>
            <person name="Cevallos M.A."/>
        </authorList>
    </citation>
    <scope>NUCLEOTIDE SEQUENCE [LARGE SCALE GENOMIC DNA]</scope>
    <source>
        <strain evidence="3 5">AN43</strain>
    </source>
</reference>
<dbReference type="EMBL" id="CP031976">
    <property type="protein sequence ID" value="QHI14489.1"/>
    <property type="molecule type" value="Genomic_DNA"/>
</dbReference>
<comment type="similarity">
    <text evidence="1">Belongs to the UPF0166 family.</text>
</comment>
<sequence length="109" mass="12090">MNGFLISFYTAQSRQYDGQSIVDWLLAIAKQMDLRGATVMNASQGLDHRGQFHSAGFFELADQPVQIQFAVTEQQATALLDYLKTQDISLFYVKSPIEFGFIGTASASD</sequence>
<dbReference type="RefSeq" id="WP_004637763.1">
    <property type="nucleotide sequence ID" value="NZ_BKQF01000001.1"/>
</dbReference>
<protein>
    <submittedName>
        <fullName evidence="2">DUF190 domain-containing protein</fullName>
    </submittedName>
</protein>
<evidence type="ECO:0000313" key="3">
    <source>
        <dbReference type="EMBL" id="QHI14489.1"/>
    </source>
</evidence>
<reference evidence="2 4" key="2">
    <citation type="submission" date="2019-12" db="EMBL/GenBank/DDBJ databases">
        <title>Acinetobacter haemolyticus comparative genomics.</title>
        <authorList>
            <person name="Castro-Jaimes S."/>
            <person name="Bello-Lopez E."/>
            <person name="Velazquez-Acosta C."/>
            <person name="Volkow-Fernandez P."/>
            <person name="Lozano-Zarain P."/>
            <person name="Castillo Ramirez S."/>
            <person name="Cevallos M.A."/>
        </authorList>
    </citation>
    <scope>NUCLEOTIDE SEQUENCE [LARGE SCALE GENOMIC DNA]</scope>
    <source>
        <strain evidence="2 4">AN10</strain>
    </source>
</reference>
<gene>
    <name evidence="3" type="ORF">AhaeAN43_14515</name>
    <name evidence="2" type="ORF">GPS52_10240</name>
</gene>
<proteinExistence type="inferred from homology"/>
<dbReference type="Gene3D" id="3.30.70.120">
    <property type="match status" value="1"/>
</dbReference>
<evidence type="ECO:0000313" key="2">
    <source>
        <dbReference type="EMBL" id="NAR73870.1"/>
    </source>
</evidence>
<evidence type="ECO:0000313" key="5">
    <source>
        <dbReference type="Proteomes" id="UP000463868"/>
    </source>
</evidence>
<dbReference type="AlphaFoldDB" id="A0A372MLS6"/>
<dbReference type="InterPro" id="IPR011322">
    <property type="entry name" value="N-reg_PII-like_a/b"/>
</dbReference>
<organism evidence="2 4">
    <name type="scientific">Acinetobacter haemolyticus</name>
    <dbReference type="NCBI Taxonomy" id="29430"/>
    <lineage>
        <taxon>Bacteria</taxon>
        <taxon>Pseudomonadati</taxon>
        <taxon>Pseudomonadota</taxon>
        <taxon>Gammaproteobacteria</taxon>
        <taxon>Moraxellales</taxon>
        <taxon>Moraxellaceae</taxon>
        <taxon>Acinetobacter</taxon>
    </lineage>
</organism>
<accession>A0A372MLS6</accession>
<dbReference type="InterPro" id="IPR015867">
    <property type="entry name" value="N-reg_PII/ATP_PRibTrfase_C"/>
</dbReference>
<dbReference type="EMBL" id="WTTO01000028">
    <property type="protein sequence ID" value="NAR73870.1"/>
    <property type="molecule type" value="Genomic_DNA"/>
</dbReference>
<evidence type="ECO:0000313" key="4">
    <source>
        <dbReference type="Proteomes" id="UP000451048"/>
    </source>
</evidence>
<dbReference type="Proteomes" id="UP000463868">
    <property type="component" value="Chromosome"/>
</dbReference>
<dbReference type="Proteomes" id="UP000451048">
    <property type="component" value="Unassembled WGS sequence"/>
</dbReference>